<dbReference type="InterPro" id="IPR052523">
    <property type="entry name" value="Trichothecene_AcTrans"/>
</dbReference>
<gene>
    <name evidence="2" type="ORF">EJ04DRAFT_522339</name>
</gene>
<sequence length="247" mass="28616">MFIRPITRADLPEVAAITHAAFWDDSVYQYMQPRQHLYPDDVRRQQVLRLRLRLARSDCHGFVMVTEESDANWKGRSEVAGFAFLERHGGNDENAQKWNNDSWFKKLERYLLSWEIFYEKKVMDRASDAQRINKWIEYCNAHDFVNLIEPVWHVAVLAVSPRHQRKGVGGKFIQFSQGLAADENIPMMLEASEAGLPLYQKLGCKIVDETVVDECMKGITLLWEPEHLKGKWVEDCGDGIFKVKGSQ</sequence>
<dbReference type="InterPro" id="IPR000182">
    <property type="entry name" value="GNAT_dom"/>
</dbReference>
<dbReference type="Pfam" id="PF13673">
    <property type="entry name" value="Acetyltransf_10"/>
    <property type="match status" value="1"/>
</dbReference>
<dbReference type="GO" id="GO:0016747">
    <property type="term" value="F:acyltransferase activity, transferring groups other than amino-acyl groups"/>
    <property type="evidence" value="ECO:0007669"/>
    <property type="project" value="InterPro"/>
</dbReference>
<protein>
    <submittedName>
        <fullName evidence="2">Acyl-CoA N-acyltransferase</fullName>
    </submittedName>
</protein>
<evidence type="ECO:0000313" key="3">
    <source>
        <dbReference type="Proteomes" id="UP000799444"/>
    </source>
</evidence>
<dbReference type="CDD" id="cd04301">
    <property type="entry name" value="NAT_SF"/>
    <property type="match status" value="1"/>
</dbReference>
<comment type="caution">
    <text evidence="2">The sequence shown here is derived from an EMBL/GenBank/DDBJ whole genome shotgun (WGS) entry which is preliminary data.</text>
</comment>
<name>A0A9P4QY46_9PLEO</name>
<dbReference type="SUPFAM" id="SSF55729">
    <property type="entry name" value="Acyl-CoA N-acyltransferases (Nat)"/>
    <property type="match status" value="1"/>
</dbReference>
<dbReference type="Proteomes" id="UP000799444">
    <property type="component" value="Unassembled WGS sequence"/>
</dbReference>
<evidence type="ECO:0000313" key="2">
    <source>
        <dbReference type="EMBL" id="KAF2736053.1"/>
    </source>
</evidence>
<keyword evidence="3" id="KW-1185">Reference proteome</keyword>
<dbReference type="InterPro" id="IPR016181">
    <property type="entry name" value="Acyl_CoA_acyltransferase"/>
</dbReference>
<dbReference type="EMBL" id="ML996129">
    <property type="protein sequence ID" value="KAF2736053.1"/>
    <property type="molecule type" value="Genomic_DNA"/>
</dbReference>
<reference evidence="2" key="1">
    <citation type="journal article" date="2020" name="Stud. Mycol.">
        <title>101 Dothideomycetes genomes: a test case for predicting lifestyles and emergence of pathogens.</title>
        <authorList>
            <person name="Haridas S."/>
            <person name="Albert R."/>
            <person name="Binder M."/>
            <person name="Bloem J."/>
            <person name="Labutti K."/>
            <person name="Salamov A."/>
            <person name="Andreopoulos B."/>
            <person name="Baker S."/>
            <person name="Barry K."/>
            <person name="Bills G."/>
            <person name="Bluhm B."/>
            <person name="Cannon C."/>
            <person name="Castanera R."/>
            <person name="Culley D."/>
            <person name="Daum C."/>
            <person name="Ezra D."/>
            <person name="Gonzalez J."/>
            <person name="Henrissat B."/>
            <person name="Kuo A."/>
            <person name="Liang C."/>
            <person name="Lipzen A."/>
            <person name="Lutzoni F."/>
            <person name="Magnuson J."/>
            <person name="Mondo S."/>
            <person name="Nolan M."/>
            <person name="Ohm R."/>
            <person name="Pangilinan J."/>
            <person name="Park H.-J."/>
            <person name="Ramirez L."/>
            <person name="Alfaro M."/>
            <person name="Sun H."/>
            <person name="Tritt A."/>
            <person name="Yoshinaga Y."/>
            <person name="Zwiers L.-H."/>
            <person name="Turgeon B."/>
            <person name="Goodwin S."/>
            <person name="Spatafora J."/>
            <person name="Crous P."/>
            <person name="Grigoriev I."/>
        </authorList>
    </citation>
    <scope>NUCLEOTIDE SEQUENCE</scope>
    <source>
        <strain evidence="2">CBS 125425</strain>
    </source>
</reference>
<dbReference type="PANTHER" id="PTHR42791">
    <property type="entry name" value="GNAT FAMILY ACETYLTRANSFERASE"/>
    <property type="match status" value="1"/>
</dbReference>
<accession>A0A9P4QY46</accession>
<proteinExistence type="predicted"/>
<dbReference type="AlphaFoldDB" id="A0A9P4QY46"/>
<feature type="domain" description="N-acetyltransferase" evidence="1">
    <location>
        <begin position="153"/>
        <end position="214"/>
    </location>
</feature>
<dbReference type="PANTHER" id="PTHR42791:SF1">
    <property type="entry name" value="N-ACETYLTRANSFERASE DOMAIN-CONTAINING PROTEIN"/>
    <property type="match status" value="1"/>
</dbReference>
<evidence type="ECO:0000259" key="1">
    <source>
        <dbReference type="Pfam" id="PF13673"/>
    </source>
</evidence>
<organism evidence="2 3">
    <name type="scientific">Polyplosphaeria fusca</name>
    <dbReference type="NCBI Taxonomy" id="682080"/>
    <lineage>
        <taxon>Eukaryota</taxon>
        <taxon>Fungi</taxon>
        <taxon>Dikarya</taxon>
        <taxon>Ascomycota</taxon>
        <taxon>Pezizomycotina</taxon>
        <taxon>Dothideomycetes</taxon>
        <taxon>Pleosporomycetidae</taxon>
        <taxon>Pleosporales</taxon>
        <taxon>Tetraplosphaeriaceae</taxon>
        <taxon>Polyplosphaeria</taxon>
    </lineage>
</organism>
<dbReference type="OrthoDB" id="2115692at2759"/>
<dbReference type="Gene3D" id="3.40.630.30">
    <property type="match status" value="1"/>
</dbReference>